<evidence type="ECO:0000313" key="2">
    <source>
        <dbReference type="EMBL" id="WQF83727.1"/>
    </source>
</evidence>
<sequence>MREGSTVQYVPVASCLFLSSLSPHPPFPLTAPFFLSCWAEYTTNCNIRKDTHTHTHAHTLTARERGQHQQVATLQLHVGQLITTTTTSSPLPPLPPLPRPSPSQSHPPSIHPSTHHPPPIRPFSCSVLPVPPTLPARCGDAAKPHFHDWTFVALLILSTSLNHWHRTVRLPISSHDRLPIRSHNLPVPSTRLDSTLLALSRLASQVNLETSSSHKSSRPHLPQGTARESRAEERHNGRERRERHTEKEKETESIALEVYCFATGTS</sequence>
<accession>A0AAX4IK11</accession>
<name>A0AAX4IK11_9PEZI</name>
<feature type="region of interest" description="Disordered" evidence="1">
    <location>
        <begin position="85"/>
        <end position="118"/>
    </location>
</feature>
<feature type="compositionally biased region" description="Basic and acidic residues" evidence="1">
    <location>
        <begin position="227"/>
        <end position="251"/>
    </location>
</feature>
<dbReference type="KEGG" id="cdet:87945244"/>
<dbReference type="GeneID" id="87945244"/>
<protein>
    <submittedName>
        <fullName evidence="2">Uncharacterized protein</fullName>
    </submittedName>
</protein>
<dbReference type="AlphaFoldDB" id="A0AAX4IK11"/>
<feature type="compositionally biased region" description="Pro residues" evidence="1">
    <location>
        <begin position="90"/>
        <end position="101"/>
    </location>
</feature>
<reference evidence="3" key="1">
    <citation type="journal article" date="2023" name="bioRxiv">
        <title>Complete genome of the Medicago anthracnose fungus, Colletotrichum destructivum, reveals a mini-chromosome-like region within a core chromosome.</title>
        <authorList>
            <person name="Lapalu N."/>
            <person name="Simon A."/>
            <person name="Lu A."/>
            <person name="Plaumann P.-L."/>
            <person name="Amselem J."/>
            <person name="Pigne S."/>
            <person name="Auger A."/>
            <person name="Koch C."/>
            <person name="Dallery J.-F."/>
            <person name="O'Connell R.J."/>
        </authorList>
    </citation>
    <scope>NUCLEOTIDE SEQUENCE [LARGE SCALE GENOMIC DNA]</scope>
    <source>
        <strain evidence="3">CBS 520.97</strain>
    </source>
</reference>
<evidence type="ECO:0000256" key="1">
    <source>
        <dbReference type="SAM" id="MobiDB-lite"/>
    </source>
</evidence>
<feature type="compositionally biased region" description="Low complexity" evidence="1">
    <location>
        <begin position="102"/>
        <end position="112"/>
    </location>
</feature>
<dbReference type="RefSeq" id="XP_062780951.1">
    <property type="nucleotide sequence ID" value="XM_062924900.1"/>
</dbReference>
<feature type="region of interest" description="Disordered" evidence="1">
    <location>
        <begin position="208"/>
        <end position="251"/>
    </location>
</feature>
<evidence type="ECO:0000313" key="3">
    <source>
        <dbReference type="Proteomes" id="UP001322277"/>
    </source>
</evidence>
<gene>
    <name evidence="2" type="ORF">CDEST_08741</name>
</gene>
<organism evidence="2 3">
    <name type="scientific">Colletotrichum destructivum</name>
    <dbReference type="NCBI Taxonomy" id="34406"/>
    <lineage>
        <taxon>Eukaryota</taxon>
        <taxon>Fungi</taxon>
        <taxon>Dikarya</taxon>
        <taxon>Ascomycota</taxon>
        <taxon>Pezizomycotina</taxon>
        <taxon>Sordariomycetes</taxon>
        <taxon>Hypocreomycetidae</taxon>
        <taxon>Glomerellales</taxon>
        <taxon>Glomerellaceae</taxon>
        <taxon>Colletotrichum</taxon>
        <taxon>Colletotrichum destructivum species complex</taxon>
    </lineage>
</organism>
<keyword evidence="3" id="KW-1185">Reference proteome</keyword>
<dbReference type="Proteomes" id="UP001322277">
    <property type="component" value="Chromosome 5"/>
</dbReference>
<dbReference type="EMBL" id="CP137309">
    <property type="protein sequence ID" value="WQF83727.1"/>
    <property type="molecule type" value="Genomic_DNA"/>
</dbReference>
<proteinExistence type="predicted"/>